<dbReference type="GO" id="GO:0008757">
    <property type="term" value="F:S-adenosylmethionine-dependent methyltransferase activity"/>
    <property type="evidence" value="ECO:0007669"/>
    <property type="project" value="InterPro"/>
</dbReference>
<accession>A0A2T7TEI1</accession>
<sequence>MTERALSFDAVADQYDEARPGYPPALFDAVEELTGRPLKGSRVIDVGAGTGIATRLLRARGALVTAVEPGPGMAARLHRAAPDVPLVRAVGDALPLADGCADLVTYAQSWHWTDPDRSVPEALRVLRPGGALALWWNISDGDVPWIAAQDERVRRWADDVHHGAHSATGRARYLPAAMDRAERRITWTRRVTLDTHLANLGSHSVFRTRGEQAAADFLANERTELLTHFPDGTVEEAYAVELTVTVRA</sequence>
<name>A0A2T7TEI1_9ACTN</name>
<keyword evidence="2" id="KW-0489">Methyltransferase</keyword>
<dbReference type="Gene3D" id="3.40.50.150">
    <property type="entry name" value="Vaccinia Virus protein VP39"/>
    <property type="match status" value="1"/>
</dbReference>
<comment type="caution">
    <text evidence="5">The sequence shown here is derived from an EMBL/GenBank/DDBJ whole genome shotgun (WGS) entry which is preliminary data.</text>
</comment>
<dbReference type="InterPro" id="IPR013216">
    <property type="entry name" value="Methyltransf_11"/>
</dbReference>
<reference evidence="5 6" key="1">
    <citation type="submission" date="2013-12" db="EMBL/GenBank/DDBJ databases">
        <title>Annotated genome of Streptomyces scopuliridis.</title>
        <authorList>
            <person name="Olson J.B."/>
        </authorList>
    </citation>
    <scope>NUCLEOTIDE SEQUENCE [LARGE SCALE GENOMIC DNA]</scope>
    <source>
        <strain evidence="5 6">RB72</strain>
    </source>
</reference>
<comment type="similarity">
    <text evidence="1">Belongs to the methyltransferase superfamily.</text>
</comment>
<evidence type="ECO:0000256" key="2">
    <source>
        <dbReference type="ARBA" id="ARBA00022603"/>
    </source>
</evidence>
<keyword evidence="6" id="KW-1185">Reference proteome</keyword>
<dbReference type="Proteomes" id="UP000245992">
    <property type="component" value="Unassembled WGS sequence"/>
</dbReference>
<dbReference type="Pfam" id="PF08241">
    <property type="entry name" value="Methyltransf_11"/>
    <property type="match status" value="1"/>
</dbReference>
<evidence type="ECO:0000256" key="1">
    <source>
        <dbReference type="ARBA" id="ARBA00008361"/>
    </source>
</evidence>
<dbReference type="PANTHER" id="PTHR44942:SF4">
    <property type="entry name" value="METHYLTRANSFERASE TYPE 11 DOMAIN-CONTAINING PROTEIN"/>
    <property type="match status" value="1"/>
</dbReference>
<keyword evidence="3" id="KW-0808">Transferase</keyword>
<dbReference type="InterPro" id="IPR051052">
    <property type="entry name" value="Diverse_substrate_MTase"/>
</dbReference>
<dbReference type="STRING" id="1440053.GCA_000718095_05456"/>
<evidence type="ECO:0000313" key="5">
    <source>
        <dbReference type="EMBL" id="PVE13570.1"/>
    </source>
</evidence>
<dbReference type="PANTHER" id="PTHR44942">
    <property type="entry name" value="METHYLTRANSF_11 DOMAIN-CONTAINING PROTEIN"/>
    <property type="match status" value="1"/>
</dbReference>
<dbReference type="AlphaFoldDB" id="A0A2T7TEI1"/>
<evidence type="ECO:0000259" key="4">
    <source>
        <dbReference type="Pfam" id="PF08241"/>
    </source>
</evidence>
<evidence type="ECO:0000313" key="6">
    <source>
        <dbReference type="Proteomes" id="UP000245992"/>
    </source>
</evidence>
<dbReference type="GO" id="GO:0032259">
    <property type="term" value="P:methylation"/>
    <property type="evidence" value="ECO:0007669"/>
    <property type="project" value="UniProtKB-KW"/>
</dbReference>
<dbReference type="OrthoDB" id="9797252at2"/>
<dbReference type="EMBL" id="AZSP01000025">
    <property type="protein sequence ID" value="PVE13570.1"/>
    <property type="molecule type" value="Genomic_DNA"/>
</dbReference>
<dbReference type="CDD" id="cd02440">
    <property type="entry name" value="AdoMet_MTases"/>
    <property type="match status" value="1"/>
</dbReference>
<proteinExistence type="inferred from homology"/>
<dbReference type="InterPro" id="IPR029063">
    <property type="entry name" value="SAM-dependent_MTases_sf"/>
</dbReference>
<organism evidence="5 6">
    <name type="scientific">Streptomyces scopuliridis RB72</name>
    <dbReference type="NCBI Taxonomy" id="1440053"/>
    <lineage>
        <taxon>Bacteria</taxon>
        <taxon>Bacillati</taxon>
        <taxon>Actinomycetota</taxon>
        <taxon>Actinomycetes</taxon>
        <taxon>Kitasatosporales</taxon>
        <taxon>Streptomycetaceae</taxon>
        <taxon>Streptomyces</taxon>
    </lineage>
</organism>
<gene>
    <name evidence="5" type="ORF">Y717_17170</name>
</gene>
<dbReference type="SUPFAM" id="SSF53335">
    <property type="entry name" value="S-adenosyl-L-methionine-dependent methyltransferases"/>
    <property type="match status" value="1"/>
</dbReference>
<evidence type="ECO:0000256" key="3">
    <source>
        <dbReference type="ARBA" id="ARBA00022679"/>
    </source>
</evidence>
<dbReference type="RefSeq" id="WP_030354417.1">
    <property type="nucleotide sequence ID" value="NZ_AZSP01000025.1"/>
</dbReference>
<protein>
    <recommendedName>
        <fullName evidence="4">Methyltransferase type 11 domain-containing protein</fullName>
    </recommendedName>
</protein>
<feature type="domain" description="Methyltransferase type 11" evidence="4">
    <location>
        <begin position="44"/>
        <end position="133"/>
    </location>
</feature>